<dbReference type="PANTHER" id="PTHR43227">
    <property type="entry name" value="BLL4140 PROTEIN"/>
    <property type="match status" value="1"/>
</dbReference>
<feature type="transmembrane region" description="Helical" evidence="7">
    <location>
        <begin position="97"/>
        <end position="115"/>
    </location>
</feature>
<feature type="transmembrane region" description="Helical" evidence="7">
    <location>
        <begin position="285"/>
        <end position="308"/>
    </location>
</feature>
<evidence type="ECO:0000259" key="8">
    <source>
        <dbReference type="PROSITE" id="PS50928"/>
    </source>
</evidence>
<dbReference type="InterPro" id="IPR050809">
    <property type="entry name" value="UgpAE/MalFG_permease"/>
</dbReference>
<dbReference type="InterPro" id="IPR000515">
    <property type="entry name" value="MetI-like"/>
</dbReference>
<comment type="subcellular location">
    <subcellularLocation>
        <location evidence="1">Cell membrane</location>
        <topology evidence="1">Multi-pass membrane protein</topology>
    </subcellularLocation>
</comment>
<evidence type="ECO:0000313" key="9">
    <source>
        <dbReference type="EMBL" id="SFW30012.1"/>
    </source>
</evidence>
<feature type="transmembrane region" description="Helical" evidence="7">
    <location>
        <begin position="25"/>
        <end position="45"/>
    </location>
</feature>
<keyword evidence="3" id="KW-1003">Cell membrane</keyword>
<name>A0A1K1N3L4_RUMFL</name>
<keyword evidence="2" id="KW-0813">Transport</keyword>
<proteinExistence type="predicted"/>
<evidence type="ECO:0000256" key="4">
    <source>
        <dbReference type="ARBA" id="ARBA00022692"/>
    </source>
</evidence>
<dbReference type="Proteomes" id="UP000183461">
    <property type="component" value="Unassembled WGS sequence"/>
</dbReference>
<dbReference type="CDD" id="cd06261">
    <property type="entry name" value="TM_PBP2"/>
    <property type="match status" value="1"/>
</dbReference>
<keyword evidence="5 7" id="KW-1133">Transmembrane helix</keyword>
<protein>
    <submittedName>
        <fullName evidence="9">ABC-type sugar transport system, permease component</fullName>
    </submittedName>
</protein>
<feature type="transmembrane region" description="Helical" evidence="7">
    <location>
        <begin position="194"/>
        <end position="212"/>
    </location>
</feature>
<accession>A0A1K1N3L4</accession>
<dbReference type="SUPFAM" id="SSF161098">
    <property type="entry name" value="MetI-like"/>
    <property type="match status" value="1"/>
</dbReference>
<evidence type="ECO:0000256" key="1">
    <source>
        <dbReference type="ARBA" id="ARBA00004651"/>
    </source>
</evidence>
<evidence type="ECO:0000256" key="2">
    <source>
        <dbReference type="ARBA" id="ARBA00022448"/>
    </source>
</evidence>
<feature type="transmembrane region" description="Helical" evidence="7">
    <location>
        <begin position="122"/>
        <end position="143"/>
    </location>
</feature>
<evidence type="ECO:0000313" key="10">
    <source>
        <dbReference type="Proteomes" id="UP000183461"/>
    </source>
</evidence>
<gene>
    <name evidence="9" type="ORF">SAMN02910280_1682</name>
</gene>
<dbReference type="InterPro" id="IPR035906">
    <property type="entry name" value="MetI-like_sf"/>
</dbReference>
<dbReference type="EMBL" id="FPIP01000003">
    <property type="protein sequence ID" value="SFW30012.1"/>
    <property type="molecule type" value="Genomic_DNA"/>
</dbReference>
<keyword evidence="4 7" id="KW-0812">Transmembrane</keyword>
<dbReference type="AlphaFoldDB" id="A0A1K1N3L4"/>
<keyword evidence="9" id="KW-0762">Sugar transport</keyword>
<evidence type="ECO:0000256" key="5">
    <source>
        <dbReference type="ARBA" id="ARBA00022989"/>
    </source>
</evidence>
<keyword evidence="6 7" id="KW-0472">Membrane</keyword>
<organism evidence="9 10">
    <name type="scientific">Ruminococcus flavefaciens</name>
    <dbReference type="NCBI Taxonomy" id="1265"/>
    <lineage>
        <taxon>Bacteria</taxon>
        <taxon>Bacillati</taxon>
        <taxon>Bacillota</taxon>
        <taxon>Clostridia</taxon>
        <taxon>Eubacteriales</taxon>
        <taxon>Oscillospiraceae</taxon>
        <taxon>Ruminococcus</taxon>
    </lineage>
</organism>
<dbReference type="RefSeq" id="WP_072299981.1">
    <property type="nucleotide sequence ID" value="NZ_CAMIZA010000030.1"/>
</dbReference>
<feature type="domain" description="ABC transmembrane type-1" evidence="8">
    <location>
        <begin position="89"/>
        <end position="308"/>
    </location>
</feature>
<dbReference type="GO" id="GO:0005886">
    <property type="term" value="C:plasma membrane"/>
    <property type="evidence" value="ECO:0007669"/>
    <property type="project" value="UniProtKB-SubCell"/>
</dbReference>
<evidence type="ECO:0000256" key="6">
    <source>
        <dbReference type="ARBA" id="ARBA00023136"/>
    </source>
</evidence>
<dbReference type="GO" id="GO:0055085">
    <property type="term" value="P:transmembrane transport"/>
    <property type="evidence" value="ECO:0007669"/>
    <property type="project" value="InterPro"/>
</dbReference>
<evidence type="ECO:0000256" key="3">
    <source>
        <dbReference type="ARBA" id="ARBA00022475"/>
    </source>
</evidence>
<evidence type="ECO:0000256" key="7">
    <source>
        <dbReference type="SAM" id="Phobius"/>
    </source>
</evidence>
<dbReference type="PROSITE" id="PS50928">
    <property type="entry name" value="ABC_TM1"/>
    <property type="match status" value="1"/>
</dbReference>
<feature type="transmembrane region" description="Helical" evidence="7">
    <location>
        <begin position="233"/>
        <end position="255"/>
    </location>
</feature>
<dbReference type="PANTHER" id="PTHR43227:SF3">
    <property type="entry name" value="BINDING-PROTEIN-DEPENDENT TRANSPORT SYSTEMS INNER MEMBRANE COMPONENT"/>
    <property type="match status" value="1"/>
</dbReference>
<sequence length="312" mass="34857">MSDKTQASAKTAKKRRGLSYERRKALYGYGFISLWLVGTVLFFLIPLGKSLWYSFSDVSIDPGAVHTRFTGVDNYFKVVSEDPYYTEYLGEVLLETLWKTPLILIFSLFIAVILNQKFRGRALARAIFFLPVIIATGPVYRIISGDMDSTGNSGAAQFSTMFSANLVGELMQFLGIYGLSDSMSAFITAVADNVFGIVWSSGIQILLFLAALQNIPPSAKEAATMEGATAWEYFWKITFPYVGPFILANLIFTVIDSFTNPMNKVMERISAMRSQFDFGEAASMAWIYFVIVLAAIGLITIMTSRFIYYEND</sequence>
<dbReference type="Gene3D" id="1.10.3720.10">
    <property type="entry name" value="MetI-like"/>
    <property type="match status" value="1"/>
</dbReference>
<reference evidence="9 10" key="1">
    <citation type="submission" date="2016-11" db="EMBL/GenBank/DDBJ databases">
        <authorList>
            <person name="Jaros S."/>
            <person name="Januszkiewicz K."/>
            <person name="Wedrychowicz H."/>
        </authorList>
    </citation>
    <scope>NUCLEOTIDE SEQUENCE [LARGE SCALE GENOMIC DNA]</scope>
    <source>
        <strain evidence="9 10">YL228</strain>
    </source>
</reference>